<feature type="compositionally biased region" description="Polar residues" evidence="1">
    <location>
        <begin position="18"/>
        <end position="27"/>
    </location>
</feature>
<dbReference type="AlphaFoldDB" id="A0A822CXI4"/>
<proteinExistence type="predicted"/>
<evidence type="ECO:0000313" key="2">
    <source>
        <dbReference type="EMBL" id="CAF5053388.1"/>
    </source>
</evidence>
<feature type="non-terminal residue" evidence="2">
    <location>
        <position position="1"/>
    </location>
</feature>
<protein>
    <submittedName>
        <fullName evidence="2">Uncharacterized protein</fullName>
    </submittedName>
</protein>
<gene>
    <name evidence="2" type="ORF">QYT958_LOCUS42197</name>
</gene>
<sequence length="67" mass="7033">NSNAPSASSKKNVDSSESKQTIFQTPLKSVGDGEPQLNKDFAQQLSLNSAGLMTSAMTTTLAETPCK</sequence>
<feature type="region of interest" description="Disordered" evidence="1">
    <location>
        <begin position="1"/>
        <end position="34"/>
    </location>
</feature>
<evidence type="ECO:0000256" key="1">
    <source>
        <dbReference type="SAM" id="MobiDB-lite"/>
    </source>
</evidence>
<comment type="caution">
    <text evidence="2">The sequence shown here is derived from an EMBL/GenBank/DDBJ whole genome shotgun (WGS) entry which is preliminary data.</text>
</comment>
<dbReference type="Proteomes" id="UP000663848">
    <property type="component" value="Unassembled WGS sequence"/>
</dbReference>
<evidence type="ECO:0000313" key="3">
    <source>
        <dbReference type="Proteomes" id="UP000663848"/>
    </source>
</evidence>
<accession>A0A822CXI4</accession>
<name>A0A822CXI4_9BILA</name>
<reference evidence="2" key="1">
    <citation type="submission" date="2021-02" db="EMBL/GenBank/DDBJ databases">
        <authorList>
            <person name="Nowell W R."/>
        </authorList>
    </citation>
    <scope>NUCLEOTIDE SEQUENCE</scope>
</reference>
<organism evidence="2 3">
    <name type="scientific">Rotaria socialis</name>
    <dbReference type="NCBI Taxonomy" id="392032"/>
    <lineage>
        <taxon>Eukaryota</taxon>
        <taxon>Metazoa</taxon>
        <taxon>Spiralia</taxon>
        <taxon>Gnathifera</taxon>
        <taxon>Rotifera</taxon>
        <taxon>Eurotatoria</taxon>
        <taxon>Bdelloidea</taxon>
        <taxon>Philodinida</taxon>
        <taxon>Philodinidae</taxon>
        <taxon>Rotaria</taxon>
    </lineage>
</organism>
<feature type="compositionally biased region" description="Low complexity" evidence="1">
    <location>
        <begin position="1"/>
        <end position="10"/>
    </location>
</feature>
<dbReference type="EMBL" id="CAJOBR010052148">
    <property type="protein sequence ID" value="CAF5053388.1"/>
    <property type="molecule type" value="Genomic_DNA"/>
</dbReference>